<protein>
    <submittedName>
        <fullName evidence="1 2">Uncharacterized protein</fullName>
    </submittedName>
</protein>
<gene>
    <name evidence="1" type="ordered locus">MTR_8g072340</name>
</gene>
<evidence type="ECO:0000313" key="3">
    <source>
        <dbReference type="Proteomes" id="UP000002051"/>
    </source>
</evidence>
<organism evidence="1 3">
    <name type="scientific">Medicago truncatula</name>
    <name type="common">Barrel medic</name>
    <name type="synonym">Medicago tribuloides</name>
    <dbReference type="NCBI Taxonomy" id="3880"/>
    <lineage>
        <taxon>Eukaryota</taxon>
        <taxon>Viridiplantae</taxon>
        <taxon>Streptophyta</taxon>
        <taxon>Embryophyta</taxon>
        <taxon>Tracheophyta</taxon>
        <taxon>Spermatophyta</taxon>
        <taxon>Magnoliopsida</taxon>
        <taxon>eudicotyledons</taxon>
        <taxon>Gunneridae</taxon>
        <taxon>Pentapetalae</taxon>
        <taxon>rosids</taxon>
        <taxon>fabids</taxon>
        <taxon>Fabales</taxon>
        <taxon>Fabaceae</taxon>
        <taxon>Papilionoideae</taxon>
        <taxon>50 kb inversion clade</taxon>
        <taxon>NPAAA clade</taxon>
        <taxon>Hologalegina</taxon>
        <taxon>IRL clade</taxon>
        <taxon>Trifolieae</taxon>
        <taxon>Medicago</taxon>
    </lineage>
</organism>
<dbReference type="EnsemblPlants" id="AET03504">
    <property type="protein sequence ID" value="AET03504"/>
    <property type="gene ID" value="MTR_8g072340"/>
</dbReference>
<accession>G7L7V2</accession>
<reference evidence="1 3" key="1">
    <citation type="journal article" date="2011" name="Nature">
        <title>The Medicago genome provides insight into the evolution of rhizobial symbioses.</title>
        <authorList>
            <person name="Young N.D."/>
            <person name="Debelle F."/>
            <person name="Oldroyd G.E."/>
            <person name="Geurts R."/>
            <person name="Cannon S.B."/>
            <person name="Udvardi M.K."/>
            <person name="Benedito V.A."/>
            <person name="Mayer K.F."/>
            <person name="Gouzy J."/>
            <person name="Schoof H."/>
            <person name="Van de Peer Y."/>
            <person name="Proost S."/>
            <person name="Cook D.R."/>
            <person name="Meyers B.C."/>
            <person name="Spannagl M."/>
            <person name="Cheung F."/>
            <person name="De Mita S."/>
            <person name="Krishnakumar V."/>
            <person name="Gundlach H."/>
            <person name="Zhou S."/>
            <person name="Mudge J."/>
            <person name="Bharti A.K."/>
            <person name="Murray J.D."/>
            <person name="Naoumkina M.A."/>
            <person name="Rosen B."/>
            <person name="Silverstein K.A."/>
            <person name="Tang H."/>
            <person name="Rombauts S."/>
            <person name="Zhao P.X."/>
            <person name="Zhou P."/>
            <person name="Barbe V."/>
            <person name="Bardou P."/>
            <person name="Bechner M."/>
            <person name="Bellec A."/>
            <person name="Berger A."/>
            <person name="Berges H."/>
            <person name="Bidwell S."/>
            <person name="Bisseling T."/>
            <person name="Choisne N."/>
            <person name="Couloux A."/>
            <person name="Denny R."/>
            <person name="Deshpande S."/>
            <person name="Dai X."/>
            <person name="Doyle J.J."/>
            <person name="Dudez A.M."/>
            <person name="Farmer A.D."/>
            <person name="Fouteau S."/>
            <person name="Franken C."/>
            <person name="Gibelin C."/>
            <person name="Gish J."/>
            <person name="Goldstein S."/>
            <person name="Gonzalez A.J."/>
            <person name="Green P.J."/>
            <person name="Hallab A."/>
            <person name="Hartog M."/>
            <person name="Hua A."/>
            <person name="Humphray S.J."/>
            <person name="Jeong D.H."/>
            <person name="Jing Y."/>
            <person name="Jocker A."/>
            <person name="Kenton S.M."/>
            <person name="Kim D.J."/>
            <person name="Klee K."/>
            <person name="Lai H."/>
            <person name="Lang C."/>
            <person name="Lin S."/>
            <person name="Macmil S.L."/>
            <person name="Magdelenat G."/>
            <person name="Matthews L."/>
            <person name="McCorrison J."/>
            <person name="Monaghan E.L."/>
            <person name="Mun J.H."/>
            <person name="Najar F.Z."/>
            <person name="Nicholson C."/>
            <person name="Noirot C."/>
            <person name="O'Bleness M."/>
            <person name="Paule C.R."/>
            <person name="Poulain J."/>
            <person name="Prion F."/>
            <person name="Qin B."/>
            <person name="Qu C."/>
            <person name="Retzel E.F."/>
            <person name="Riddle C."/>
            <person name="Sallet E."/>
            <person name="Samain S."/>
            <person name="Samson N."/>
            <person name="Sanders I."/>
            <person name="Saurat O."/>
            <person name="Scarpelli C."/>
            <person name="Schiex T."/>
            <person name="Segurens B."/>
            <person name="Severin A.J."/>
            <person name="Sherrier D.J."/>
            <person name="Shi R."/>
            <person name="Sims S."/>
            <person name="Singer S.R."/>
            <person name="Sinharoy S."/>
            <person name="Sterck L."/>
            <person name="Viollet A."/>
            <person name="Wang B.B."/>
            <person name="Wang K."/>
            <person name="Wang M."/>
            <person name="Wang X."/>
            <person name="Warfsmann J."/>
            <person name="Weissenbach J."/>
            <person name="White D.D."/>
            <person name="White J.D."/>
            <person name="Wiley G.B."/>
            <person name="Wincker P."/>
            <person name="Xing Y."/>
            <person name="Yang L."/>
            <person name="Yao Z."/>
            <person name="Ying F."/>
            <person name="Zhai J."/>
            <person name="Zhou L."/>
            <person name="Zuber A."/>
            <person name="Denarie J."/>
            <person name="Dixon R.A."/>
            <person name="May G.D."/>
            <person name="Schwartz D.C."/>
            <person name="Rogers J."/>
            <person name="Quetier F."/>
            <person name="Town C.D."/>
            <person name="Roe B.A."/>
        </authorList>
    </citation>
    <scope>NUCLEOTIDE SEQUENCE [LARGE SCALE GENOMIC DNA]</scope>
    <source>
        <strain evidence="1">A17</strain>
        <strain evidence="2 3">cv. Jemalong A17</strain>
    </source>
</reference>
<evidence type="ECO:0000313" key="2">
    <source>
        <dbReference type="EnsemblPlants" id="AET03504"/>
    </source>
</evidence>
<dbReference type="EMBL" id="CM001224">
    <property type="protein sequence ID" value="AET03504.1"/>
    <property type="molecule type" value="Genomic_DNA"/>
</dbReference>
<reference evidence="2" key="3">
    <citation type="submission" date="2015-04" db="UniProtKB">
        <authorList>
            <consortium name="EnsemblPlants"/>
        </authorList>
    </citation>
    <scope>IDENTIFICATION</scope>
    <source>
        <strain evidence="2">cv. Jemalong A17</strain>
    </source>
</reference>
<dbReference type="HOGENOM" id="CLU_1328126_0_0_1"/>
<proteinExistence type="predicted"/>
<dbReference type="AlphaFoldDB" id="G7L7V2"/>
<sequence length="207" mass="24376">MDTKKRDLKHIQELALRCLLFEDGVVLLEESREELNWRLDIWGQALEAYDFGLIKRKTKYKECNFCKNSGWTVKNQYKNKISISKMRMLNLMSKCFELDDDDDPHGLNGWNWQYLWQIVLIFDSFHLFLSMVSSCIEMFMPMSSSQKPNMFPPYEVKPRPKRITTKFGGHNIHATLKKFGSALHIDSRASTENDPDWLVEQRATRSS</sequence>
<keyword evidence="3" id="KW-1185">Reference proteome</keyword>
<evidence type="ECO:0000313" key="1">
    <source>
        <dbReference type="EMBL" id="AET03504.1"/>
    </source>
</evidence>
<dbReference type="STRING" id="3880.G7L7V2"/>
<dbReference type="PaxDb" id="3880-AET03504"/>
<name>G7L7V2_MEDTR</name>
<dbReference type="Proteomes" id="UP000002051">
    <property type="component" value="Chromosome 8"/>
</dbReference>
<reference evidence="1 3" key="2">
    <citation type="journal article" date="2014" name="BMC Genomics">
        <title>An improved genome release (version Mt4.0) for the model legume Medicago truncatula.</title>
        <authorList>
            <person name="Tang H."/>
            <person name="Krishnakumar V."/>
            <person name="Bidwell S."/>
            <person name="Rosen B."/>
            <person name="Chan A."/>
            <person name="Zhou S."/>
            <person name="Gentzbittel L."/>
            <person name="Childs K.L."/>
            <person name="Yandell M."/>
            <person name="Gundlach H."/>
            <person name="Mayer K.F."/>
            <person name="Schwartz D.C."/>
            <person name="Town C.D."/>
        </authorList>
    </citation>
    <scope>GENOME REANNOTATION</scope>
    <source>
        <strain evidence="2 3">cv. Jemalong A17</strain>
    </source>
</reference>
<dbReference type="eggNOG" id="KOG2183">
    <property type="taxonomic scope" value="Eukaryota"/>
</dbReference>